<reference evidence="6 7" key="1">
    <citation type="submission" date="2019-03" db="EMBL/GenBank/DDBJ databases">
        <title>Diversity of the mouse oral microbiome.</title>
        <authorList>
            <person name="Joseph S."/>
            <person name="Aduse-Opoku J."/>
            <person name="Curtis M."/>
            <person name="Wade W."/>
            <person name="Hashim A."/>
        </authorList>
    </citation>
    <scope>NUCLEOTIDE SEQUENCE [LARGE SCALE GENOMIC DNA]</scope>
    <source>
        <strain evidence="7">irhom_31</strain>
    </source>
</reference>
<dbReference type="PROSITE" id="PS01081">
    <property type="entry name" value="HTH_TETR_1"/>
    <property type="match status" value="1"/>
</dbReference>
<dbReference type="PANTHER" id="PTHR30055">
    <property type="entry name" value="HTH-TYPE TRANSCRIPTIONAL REGULATOR RUTR"/>
    <property type="match status" value="1"/>
</dbReference>
<keyword evidence="3" id="KW-0804">Transcription</keyword>
<dbReference type="Pfam" id="PF00440">
    <property type="entry name" value="TetR_N"/>
    <property type="match status" value="1"/>
</dbReference>
<feature type="domain" description="HTH tetR-type" evidence="5">
    <location>
        <begin position="10"/>
        <end position="70"/>
    </location>
</feature>
<accession>A0A4Y9F7T4</accession>
<proteinExistence type="predicted"/>
<evidence type="ECO:0000256" key="4">
    <source>
        <dbReference type="PROSITE-ProRule" id="PRU00335"/>
    </source>
</evidence>
<gene>
    <name evidence="6" type="ORF">E4U03_01230</name>
</gene>
<dbReference type="InterPro" id="IPR001647">
    <property type="entry name" value="HTH_TetR"/>
</dbReference>
<keyword evidence="2 4" id="KW-0238">DNA-binding</keyword>
<name>A0A4Y9F7T4_9MICC</name>
<dbReference type="SUPFAM" id="SSF46689">
    <property type="entry name" value="Homeodomain-like"/>
    <property type="match status" value="1"/>
</dbReference>
<dbReference type="PRINTS" id="PR00455">
    <property type="entry name" value="HTHTETR"/>
</dbReference>
<dbReference type="OrthoDB" id="5242390at2"/>
<evidence type="ECO:0000313" key="6">
    <source>
        <dbReference type="EMBL" id="TFU23987.1"/>
    </source>
</evidence>
<dbReference type="PANTHER" id="PTHR30055:SF234">
    <property type="entry name" value="HTH-TYPE TRANSCRIPTIONAL REGULATOR BETI"/>
    <property type="match status" value="1"/>
</dbReference>
<feature type="DNA-binding region" description="H-T-H motif" evidence="4">
    <location>
        <begin position="33"/>
        <end position="52"/>
    </location>
</feature>
<dbReference type="InterPro" id="IPR009057">
    <property type="entry name" value="Homeodomain-like_sf"/>
</dbReference>
<dbReference type="InterPro" id="IPR023772">
    <property type="entry name" value="DNA-bd_HTH_TetR-type_CS"/>
</dbReference>
<evidence type="ECO:0000259" key="5">
    <source>
        <dbReference type="PROSITE" id="PS50977"/>
    </source>
</evidence>
<keyword evidence="1" id="KW-0805">Transcription regulation</keyword>
<dbReference type="GO" id="GO:0003700">
    <property type="term" value="F:DNA-binding transcription factor activity"/>
    <property type="evidence" value="ECO:0007669"/>
    <property type="project" value="TreeGrafter"/>
</dbReference>
<dbReference type="AlphaFoldDB" id="A0A4Y9F7T4"/>
<evidence type="ECO:0000256" key="1">
    <source>
        <dbReference type="ARBA" id="ARBA00023015"/>
    </source>
</evidence>
<evidence type="ECO:0000256" key="2">
    <source>
        <dbReference type="ARBA" id="ARBA00023125"/>
    </source>
</evidence>
<evidence type="ECO:0000313" key="7">
    <source>
        <dbReference type="Proteomes" id="UP000297951"/>
    </source>
</evidence>
<protein>
    <submittedName>
        <fullName evidence="6">TetR/AcrR family transcriptional regulator</fullName>
    </submittedName>
</protein>
<dbReference type="EMBL" id="SPQC01000003">
    <property type="protein sequence ID" value="TFU23987.1"/>
    <property type="molecule type" value="Genomic_DNA"/>
</dbReference>
<organism evidence="6 7">
    <name type="scientific">Rothia nasimurium</name>
    <dbReference type="NCBI Taxonomy" id="85336"/>
    <lineage>
        <taxon>Bacteria</taxon>
        <taxon>Bacillati</taxon>
        <taxon>Actinomycetota</taxon>
        <taxon>Actinomycetes</taxon>
        <taxon>Micrococcales</taxon>
        <taxon>Micrococcaceae</taxon>
        <taxon>Rothia</taxon>
    </lineage>
</organism>
<sequence>MPKVSEEYMRSRRAELVEAARAVFMQKGYQQTSMSEVIAASGLSAGAIYNHFSGKTEIMAAAARVDLSQFETRSDELPWEFVERCLVTLRDHEQLTRFLAITWGEAATVPEVAEVVDEQLGLLRSRVVASYQAWAETELDFSPSELETWLQMLGSAVLSVLTGFVVQASTVRDFDAESYFEFARTILRQA</sequence>
<dbReference type="Proteomes" id="UP000297951">
    <property type="component" value="Unassembled WGS sequence"/>
</dbReference>
<evidence type="ECO:0000256" key="3">
    <source>
        <dbReference type="ARBA" id="ARBA00023163"/>
    </source>
</evidence>
<comment type="caution">
    <text evidence="6">The sequence shown here is derived from an EMBL/GenBank/DDBJ whole genome shotgun (WGS) entry which is preliminary data.</text>
</comment>
<dbReference type="GO" id="GO:0000976">
    <property type="term" value="F:transcription cis-regulatory region binding"/>
    <property type="evidence" value="ECO:0007669"/>
    <property type="project" value="TreeGrafter"/>
</dbReference>
<dbReference type="Gene3D" id="1.10.357.10">
    <property type="entry name" value="Tetracycline Repressor, domain 2"/>
    <property type="match status" value="1"/>
</dbReference>
<dbReference type="InterPro" id="IPR050109">
    <property type="entry name" value="HTH-type_TetR-like_transc_reg"/>
</dbReference>
<dbReference type="PROSITE" id="PS50977">
    <property type="entry name" value="HTH_TETR_2"/>
    <property type="match status" value="1"/>
</dbReference>